<dbReference type="Gene3D" id="1.25.40.10">
    <property type="entry name" value="Tetratricopeptide repeat domain"/>
    <property type="match status" value="5"/>
</dbReference>
<dbReference type="FunFam" id="1.25.40.10:FF:000073">
    <property type="entry name" value="Pentatricopeptide repeat-containing protein chloroplastic"/>
    <property type="match status" value="2"/>
</dbReference>
<feature type="repeat" description="PPR" evidence="12">
    <location>
        <begin position="1189"/>
        <end position="1223"/>
    </location>
</feature>
<dbReference type="InterPro" id="IPR002885">
    <property type="entry name" value="PPR_rpt"/>
</dbReference>
<evidence type="ECO:0000256" key="1">
    <source>
        <dbReference type="ARBA" id="ARBA00004323"/>
    </source>
</evidence>
<evidence type="ECO:0000256" key="12">
    <source>
        <dbReference type="PROSITE-ProRule" id="PRU00708"/>
    </source>
</evidence>
<dbReference type="Gene3D" id="3.90.550.10">
    <property type="entry name" value="Spore Coat Polysaccharide Biosynthesis Protein SpsA, Chain A"/>
    <property type="match status" value="1"/>
</dbReference>
<keyword evidence="5" id="KW-0479">Metal-binding</keyword>
<feature type="repeat" description="PPR" evidence="12">
    <location>
        <begin position="820"/>
        <end position="854"/>
    </location>
</feature>
<dbReference type="InterPro" id="IPR046960">
    <property type="entry name" value="PPR_At4g14850-like_plant"/>
</dbReference>
<dbReference type="FunFam" id="1.25.40.10:FF:001218">
    <property type="entry name" value="Pentatricopeptide repeat-containing protein, mitochondrial"/>
    <property type="match status" value="1"/>
</dbReference>
<dbReference type="GO" id="GO:0009451">
    <property type="term" value="P:RNA modification"/>
    <property type="evidence" value="ECO:0007669"/>
    <property type="project" value="InterPro"/>
</dbReference>
<feature type="repeat" description="PPR" evidence="12">
    <location>
        <begin position="1088"/>
        <end position="1122"/>
    </location>
</feature>
<dbReference type="Pfam" id="PF13041">
    <property type="entry name" value="PPR_2"/>
    <property type="match status" value="4"/>
</dbReference>
<keyword evidence="6" id="KW-0677">Repeat</keyword>
<dbReference type="CDD" id="cd02537">
    <property type="entry name" value="GT8_Glycogenin"/>
    <property type="match status" value="1"/>
</dbReference>
<evidence type="ECO:0000313" key="15">
    <source>
        <dbReference type="Proteomes" id="UP001151752"/>
    </source>
</evidence>
<keyword evidence="8" id="KW-1133">Transmembrane helix</keyword>
<dbReference type="PANTHER" id="PTHR47926">
    <property type="entry name" value="PENTATRICOPEPTIDE REPEAT-CONTAINING PROTEIN"/>
    <property type="match status" value="1"/>
</dbReference>
<dbReference type="GO" id="GO:0000139">
    <property type="term" value="C:Golgi membrane"/>
    <property type="evidence" value="ECO:0007669"/>
    <property type="project" value="UniProtKB-SubCell"/>
</dbReference>
<comment type="similarity">
    <text evidence="11">Belongs to the glycosyltransferase 8 family. Glycogenin subfamily.</text>
</comment>
<dbReference type="EMBL" id="JAPFFM010000020">
    <property type="protein sequence ID" value="KAJ6681551.1"/>
    <property type="molecule type" value="Genomic_DNA"/>
</dbReference>
<dbReference type="InterPro" id="IPR002495">
    <property type="entry name" value="Glyco_trans_8"/>
</dbReference>
<protein>
    <submittedName>
        <fullName evidence="14">UDP-GLUCURONATE:XYLAN ALPHA-GLUCURONOSYLTRANSFERASE 3-RELATED</fullName>
    </submittedName>
</protein>
<organism evidence="14 15">
    <name type="scientific">Salix koriyanagi</name>
    <dbReference type="NCBI Taxonomy" id="2511006"/>
    <lineage>
        <taxon>Eukaryota</taxon>
        <taxon>Viridiplantae</taxon>
        <taxon>Streptophyta</taxon>
        <taxon>Embryophyta</taxon>
        <taxon>Tracheophyta</taxon>
        <taxon>Spermatophyta</taxon>
        <taxon>Magnoliopsida</taxon>
        <taxon>eudicotyledons</taxon>
        <taxon>Gunneridae</taxon>
        <taxon>Pentapetalae</taxon>
        <taxon>rosids</taxon>
        <taxon>fabids</taxon>
        <taxon>Malpighiales</taxon>
        <taxon>Salicaceae</taxon>
        <taxon>Saliceae</taxon>
        <taxon>Salix</taxon>
    </lineage>
</organism>
<dbReference type="GO" id="GO:0016757">
    <property type="term" value="F:glycosyltransferase activity"/>
    <property type="evidence" value="ECO:0007669"/>
    <property type="project" value="UniProtKB-KW"/>
</dbReference>
<name>A0A9Q0P4M3_9ROSI</name>
<dbReference type="PANTHER" id="PTHR47926:SF468">
    <property type="entry name" value="PENTATRICOPEPTIDE REPEAT-CONTAINING PROTEIN"/>
    <property type="match status" value="1"/>
</dbReference>
<evidence type="ECO:0000256" key="3">
    <source>
        <dbReference type="ARBA" id="ARBA00022679"/>
    </source>
</evidence>
<dbReference type="Pfam" id="PF01501">
    <property type="entry name" value="Glyco_transf_8"/>
    <property type="match status" value="1"/>
</dbReference>
<feature type="region of interest" description="Disordered" evidence="13">
    <location>
        <begin position="1"/>
        <end position="30"/>
    </location>
</feature>
<evidence type="ECO:0000256" key="7">
    <source>
        <dbReference type="ARBA" id="ARBA00022968"/>
    </source>
</evidence>
<evidence type="ECO:0000256" key="10">
    <source>
        <dbReference type="ARBA" id="ARBA00023316"/>
    </source>
</evidence>
<dbReference type="GO" id="GO:0003723">
    <property type="term" value="F:RNA binding"/>
    <property type="evidence" value="ECO:0007669"/>
    <property type="project" value="InterPro"/>
</dbReference>
<keyword evidence="4" id="KW-0812">Transmembrane</keyword>
<reference evidence="14" key="1">
    <citation type="submission" date="2022-11" db="EMBL/GenBank/DDBJ databases">
        <authorList>
            <person name="Hyden B.L."/>
            <person name="Feng K."/>
            <person name="Yates T."/>
            <person name="Jawdy S."/>
            <person name="Smart L.B."/>
            <person name="Muchero W."/>
        </authorList>
    </citation>
    <scope>NUCLEOTIDE SEQUENCE</scope>
    <source>
        <tissue evidence="14">Shoot tip</tissue>
    </source>
</reference>
<feature type="repeat" description="PPR" evidence="12">
    <location>
        <begin position="987"/>
        <end position="1021"/>
    </location>
</feature>
<dbReference type="GO" id="GO:0046872">
    <property type="term" value="F:metal ion binding"/>
    <property type="evidence" value="ECO:0007669"/>
    <property type="project" value="UniProtKB-KW"/>
</dbReference>
<dbReference type="Pfam" id="PF01535">
    <property type="entry name" value="PPR"/>
    <property type="match status" value="4"/>
</dbReference>
<evidence type="ECO:0000256" key="13">
    <source>
        <dbReference type="SAM" id="MobiDB-lite"/>
    </source>
</evidence>
<sequence>MRGVGVTSPSSSSSSAEPRHRPFALTEDASRRRSFRGRDLRDVEKAFQVPIQYKNLNCKISTLKLVLLIIAFGTLVTLYRSPVVYIADQPSTSGSRPSNVDRWIRDGASVDPRYISNLDINWDQISDIFVKLDDSNEYQGIGLLNFNESEIDNWKLQLLDVEHVVLHLEHVAEDVTWESLYPEWIDEEEEFEVPTCPVLPKLKVPGKPRIDIIAVKLPCSKSVKWSRDVARLHLQLAAANLATSAKSYHPMRVLLVTDCFPTPNLFTCKELIWHEGNLWLYQPNLNVLREKMQLPVGSCELSVPLKAKEHFYSARAHREAYATILHSANFYVCGAIAAAQSIRMAGSTRDLVILVDETITDYHREGLAAAGWKIHTIQRIRNPKAERDSYNEWNYSKFRLWQLTDYDKIIFIDADMLILRNIDFLFEMPEISATGNNATLFNSGVMVVEPSNCTFQLLMDHINEIESYNGGDQGYLNEIFTWWHRIPKHMNFLKHFWEGDEEEKKQMKTRLFGADPPILYVLHYLGNKPWICFRDYDCNWNVDILQEFASDVAHKTWWKVHDAMPENLHKYCLLRSKQKAALEWDRRQAEKANYTDGHWKIKDKKTNAWKPAMRISASGRACYGTGKLLLFSEAATNPPALQFYSVAAICNMQPIPISATPPCKKQKFCRQTASKPVPTMIILPESHVGLISPRSMLRKFFFFLKTLPSSNLHSFHHQLTFSATPHGSNHPSHILNPRIYTHLLQTCLLKCKQIKTHNLFDEIPQRLSQFSTTNKIIHAQSLKLGFWSKGGLGNVIVDLYAKCADMDYAERAFKQLEYKDILAWNSILSMHSKQGFPHMVVKYFGLLMNSGVWPNEFTFAIVLSSCARLDMVECGRQVHCNVVKMGFESISYCEGALIGMYAKCNLLTDARSIFDGAVELDKVSWTSMIGGYIKVGLPEEAVKVFQEMEKAGQEPDQVAFVTVINAYVDLGRLDNASDLFSRMPNRNVVAWNLMISGHAKGGYGVEAIKFFQNMRKGGIKSTRSTLGSVLSAIASLAALDFGLLVHAEALKLGLHSNVYVGSSLVSMYAKCGKMEAAKKVFNTVDEQNVVLWNAMLGGYVQNGHAYEVIELFFNMKSCGFYPDDFTYSSILSACACLKYLDLGRQLHSFIIKNKFASNLFVGNALVDMYAKSGALEDARQQFELIRNRDNVSWNVIIVGYVQEEDEVEAFHLFQRMNLLGILPDEVSLASILSACASVRGLEQGKQVHCLSVKSGQETKLYSGSSLIDMYAKCGAIDSAHKILACMPERSVVSMNALIAGYAQINLERAVNLFREMLVEGINSTEITFASLLDACHEQQKLNLGRQIHCLILKMGLQLDDEFLGVSLLGMYMKSLRTTDASILFSEFSNPKSAVVWTAMISGLSQNDCSVGALQLYKEMRSCNVLPDQAAFVSALRACAVVSSIKDGRETHSLIFHTGFDSDELDYFDNDEEKRSVLHYLPTCLQRRRAASQLPEDEFPNPKTCAGNHCIGDSSGLICPLLDLGRSLVAAGQVLFNSWRKKSTRKLQ</sequence>
<keyword evidence="10" id="KW-0961">Cell wall biogenesis/degradation</keyword>
<dbReference type="InterPro" id="IPR011990">
    <property type="entry name" value="TPR-like_helical_dom_sf"/>
</dbReference>
<dbReference type="FunFam" id="3.90.550.10:FF:000018">
    <property type="entry name" value="Hexosyltransferase"/>
    <property type="match status" value="1"/>
</dbReference>
<keyword evidence="3" id="KW-0808">Transferase</keyword>
<dbReference type="SUPFAM" id="SSF53448">
    <property type="entry name" value="Nucleotide-diphospho-sugar transferases"/>
    <property type="match status" value="1"/>
</dbReference>
<dbReference type="Proteomes" id="UP001151752">
    <property type="component" value="Chromosome 5"/>
</dbReference>
<proteinExistence type="inferred from homology"/>
<dbReference type="NCBIfam" id="TIGR00756">
    <property type="entry name" value="PPR"/>
    <property type="match status" value="5"/>
</dbReference>
<dbReference type="FunFam" id="1.25.40.10:FF:000344">
    <property type="entry name" value="Pentatricopeptide repeat-containing protein"/>
    <property type="match status" value="1"/>
</dbReference>
<gene>
    <name evidence="14" type="ORF">OIU74_019937</name>
</gene>
<comment type="subcellular location">
    <subcellularLocation>
        <location evidence="1">Golgi apparatus membrane</location>
        <topology evidence="1">Single-pass type II membrane protein</topology>
    </subcellularLocation>
</comment>
<evidence type="ECO:0000256" key="11">
    <source>
        <dbReference type="ARBA" id="ARBA00038162"/>
    </source>
</evidence>
<keyword evidence="9" id="KW-0472">Membrane</keyword>
<keyword evidence="2" id="KW-0328">Glycosyltransferase</keyword>
<keyword evidence="7" id="KW-0735">Signal-anchor</keyword>
<evidence type="ECO:0000256" key="4">
    <source>
        <dbReference type="ARBA" id="ARBA00022692"/>
    </source>
</evidence>
<comment type="caution">
    <text evidence="14">The sequence shown here is derived from an EMBL/GenBank/DDBJ whole genome shotgun (WGS) entry which is preliminary data.</text>
</comment>
<dbReference type="InterPro" id="IPR029044">
    <property type="entry name" value="Nucleotide-diphossugar_trans"/>
</dbReference>
<evidence type="ECO:0000256" key="6">
    <source>
        <dbReference type="ARBA" id="ARBA00022737"/>
    </source>
</evidence>
<dbReference type="GO" id="GO:0071555">
    <property type="term" value="P:cell wall organization"/>
    <property type="evidence" value="ECO:0007669"/>
    <property type="project" value="UniProtKB-KW"/>
</dbReference>
<feature type="repeat" description="PPR" evidence="12">
    <location>
        <begin position="956"/>
        <end position="986"/>
    </location>
</feature>
<evidence type="ECO:0000256" key="2">
    <source>
        <dbReference type="ARBA" id="ARBA00022676"/>
    </source>
</evidence>
<feature type="repeat" description="PPR" evidence="12">
    <location>
        <begin position="921"/>
        <end position="955"/>
    </location>
</feature>
<evidence type="ECO:0000256" key="5">
    <source>
        <dbReference type="ARBA" id="ARBA00022723"/>
    </source>
</evidence>
<evidence type="ECO:0000256" key="8">
    <source>
        <dbReference type="ARBA" id="ARBA00022989"/>
    </source>
</evidence>
<accession>A0A9Q0P4M3</accession>
<reference evidence="14" key="2">
    <citation type="journal article" date="2023" name="Int. J. Mol. Sci.">
        <title>De Novo Assembly and Annotation of 11 Diverse Shrub Willow (Salix) Genomes Reveals Novel Gene Organization in Sex-Linked Regions.</title>
        <authorList>
            <person name="Hyden B."/>
            <person name="Feng K."/>
            <person name="Yates T.B."/>
            <person name="Jawdy S."/>
            <person name="Cereghino C."/>
            <person name="Smart L.B."/>
            <person name="Muchero W."/>
        </authorList>
    </citation>
    <scope>NUCLEOTIDE SEQUENCE</scope>
    <source>
        <tissue evidence="14">Shoot tip</tissue>
    </source>
</reference>
<feature type="repeat" description="PPR" evidence="12">
    <location>
        <begin position="1392"/>
        <end position="1426"/>
    </location>
</feature>
<evidence type="ECO:0000256" key="9">
    <source>
        <dbReference type="ARBA" id="ARBA00023136"/>
    </source>
</evidence>
<keyword evidence="15" id="KW-1185">Reference proteome</keyword>
<dbReference type="PROSITE" id="PS51375">
    <property type="entry name" value="PPR"/>
    <property type="match status" value="7"/>
</dbReference>
<evidence type="ECO:0000313" key="14">
    <source>
        <dbReference type="EMBL" id="KAJ6681551.1"/>
    </source>
</evidence>